<dbReference type="Proteomes" id="UP000094569">
    <property type="component" value="Unassembled WGS sequence"/>
</dbReference>
<comment type="caution">
    <text evidence="1">The sequence shown here is derived from an EMBL/GenBank/DDBJ whole genome shotgun (WGS) entry which is preliminary data.</text>
</comment>
<keyword evidence="2" id="KW-1185">Reference proteome</keyword>
<sequence length="134" mass="15443">MESNMIDNQKARFCCIGSGFCGTVWAHSERGEAYKRQNAGPERSLANDSYMHQRALASFRALSSMQKPQFQIPRCYRFIRATARGWWDQNLSSFPAGFAPCDTIYFQRIPPFPETTRRLLIDKYCPTVVYQKGV</sequence>
<dbReference type="VEuPathDB" id="FungiDB:SI65_06821"/>
<evidence type="ECO:0000313" key="1">
    <source>
        <dbReference type="EMBL" id="ODM18033.1"/>
    </source>
</evidence>
<proteinExistence type="predicted"/>
<reference evidence="1 2" key="1">
    <citation type="journal article" date="2016" name="BMC Genomics">
        <title>Comparative genomic and transcriptomic analyses of the Fuzhuan brick tea-fermentation fungus Aspergillus cristatus.</title>
        <authorList>
            <person name="Ge Y."/>
            <person name="Wang Y."/>
            <person name="Liu Y."/>
            <person name="Tan Y."/>
            <person name="Ren X."/>
            <person name="Zhang X."/>
            <person name="Hyde K.D."/>
            <person name="Liu Y."/>
            <person name="Liu Z."/>
        </authorList>
    </citation>
    <scope>NUCLEOTIDE SEQUENCE [LARGE SCALE GENOMIC DNA]</scope>
    <source>
        <strain evidence="1 2">GZAAS20.1005</strain>
    </source>
</reference>
<dbReference type="OrthoDB" id="2993351at2759"/>
<protein>
    <submittedName>
        <fullName evidence="1">Uncharacterized protein</fullName>
    </submittedName>
</protein>
<gene>
    <name evidence="1" type="ORF">SI65_06821</name>
</gene>
<name>A0A1E3BAM0_ASPCR</name>
<evidence type="ECO:0000313" key="2">
    <source>
        <dbReference type="Proteomes" id="UP000094569"/>
    </source>
</evidence>
<accession>A0A1E3BAM0</accession>
<organism evidence="1 2">
    <name type="scientific">Aspergillus cristatus</name>
    <name type="common">Chinese Fuzhuan brick tea-fermentation fungus</name>
    <name type="synonym">Eurotium cristatum</name>
    <dbReference type="NCBI Taxonomy" id="573508"/>
    <lineage>
        <taxon>Eukaryota</taxon>
        <taxon>Fungi</taxon>
        <taxon>Dikarya</taxon>
        <taxon>Ascomycota</taxon>
        <taxon>Pezizomycotina</taxon>
        <taxon>Eurotiomycetes</taxon>
        <taxon>Eurotiomycetidae</taxon>
        <taxon>Eurotiales</taxon>
        <taxon>Aspergillaceae</taxon>
        <taxon>Aspergillus</taxon>
        <taxon>Aspergillus subgen. Aspergillus</taxon>
    </lineage>
</organism>
<dbReference type="EMBL" id="JXNT01000007">
    <property type="protein sequence ID" value="ODM18033.1"/>
    <property type="molecule type" value="Genomic_DNA"/>
</dbReference>
<dbReference type="AlphaFoldDB" id="A0A1E3BAM0"/>